<organism evidence="2 3">
    <name type="scientific">Polarella glacialis</name>
    <name type="common">Dinoflagellate</name>
    <dbReference type="NCBI Taxonomy" id="89957"/>
    <lineage>
        <taxon>Eukaryota</taxon>
        <taxon>Sar</taxon>
        <taxon>Alveolata</taxon>
        <taxon>Dinophyceae</taxon>
        <taxon>Suessiales</taxon>
        <taxon>Suessiaceae</taxon>
        <taxon>Polarella</taxon>
    </lineage>
</organism>
<evidence type="ECO:0000313" key="2">
    <source>
        <dbReference type="EMBL" id="CAE8692786.1"/>
    </source>
</evidence>
<sequence length="284" mass="32228">ADLTCILGCQGQKDIGACEVRCGDFFENPAVQEFNRCALKPNKNGCVPQRVTLDYPEPPAEAISKQFDITSFNGPWYISAGLNPLFDTFPCQVHFFVGEPPNVLENSSGRLFAKINWRVPEPDGEFFDRSTVQRFKVDPERPGVLYNHGNEYLHYEDDWFILDHSDETEKDKGFILVYYRGRNDAWDGYGGAVLYTRGNGVPEGIVPRLRAACKAAGIDWDKFAYNDNQCNVIRDPVRLRRRYVEKSVNQATLSVETQLTQARKFVTETVVSDEKFAEVSVGKF</sequence>
<evidence type="ECO:0000313" key="3">
    <source>
        <dbReference type="Proteomes" id="UP000626109"/>
    </source>
</evidence>
<dbReference type="Gene3D" id="2.40.128.20">
    <property type="match status" value="1"/>
</dbReference>
<name>A0A813K1X9_POLGL</name>
<proteinExistence type="predicted"/>
<gene>
    <name evidence="2" type="ORF">PGLA2088_LOCUS28037</name>
</gene>
<dbReference type="PANTHER" id="PTHR33970:SF1">
    <property type="entry name" value="VIOLAXANTHIN DE-EPOXIDASE, CHLOROPLASTIC"/>
    <property type="match status" value="1"/>
</dbReference>
<dbReference type="AlphaFoldDB" id="A0A813K1X9"/>
<dbReference type="Pfam" id="PF07137">
    <property type="entry name" value="VDE"/>
    <property type="match status" value="1"/>
</dbReference>
<dbReference type="EMBL" id="CAJNNW010027711">
    <property type="protein sequence ID" value="CAE8692786.1"/>
    <property type="molecule type" value="Genomic_DNA"/>
</dbReference>
<feature type="domain" description="VDE lipocalin" evidence="1">
    <location>
        <begin position="2"/>
        <end position="228"/>
    </location>
</feature>
<feature type="non-terminal residue" evidence="2">
    <location>
        <position position="284"/>
    </location>
</feature>
<accession>A0A813K1X9</accession>
<dbReference type="GO" id="GO:0046422">
    <property type="term" value="F:violaxanthin de-epoxidase activity"/>
    <property type="evidence" value="ECO:0007669"/>
    <property type="project" value="InterPro"/>
</dbReference>
<dbReference type="Proteomes" id="UP000626109">
    <property type="component" value="Unassembled WGS sequence"/>
</dbReference>
<evidence type="ECO:0000259" key="1">
    <source>
        <dbReference type="Pfam" id="PF07137"/>
    </source>
</evidence>
<feature type="non-terminal residue" evidence="2">
    <location>
        <position position="1"/>
    </location>
</feature>
<dbReference type="InterPro" id="IPR012674">
    <property type="entry name" value="Calycin"/>
</dbReference>
<dbReference type="GO" id="GO:0010028">
    <property type="term" value="P:xanthophyll cycle"/>
    <property type="evidence" value="ECO:0007669"/>
    <property type="project" value="InterPro"/>
</dbReference>
<dbReference type="SUPFAM" id="SSF50814">
    <property type="entry name" value="Lipocalins"/>
    <property type="match status" value="1"/>
</dbReference>
<dbReference type="PANTHER" id="PTHR33970">
    <property type="entry name" value="VIOLAXANTHIN DE-EPOXIDASE, CHLOROPLASTIC-RELATED"/>
    <property type="match status" value="1"/>
</dbReference>
<dbReference type="InterPro" id="IPR010788">
    <property type="entry name" value="VDE_dom"/>
</dbReference>
<dbReference type="InterPro" id="IPR044682">
    <property type="entry name" value="VDE"/>
</dbReference>
<comment type="caution">
    <text evidence="2">The sequence shown here is derived from an EMBL/GenBank/DDBJ whole genome shotgun (WGS) entry which is preliminary data.</text>
</comment>
<reference evidence="2" key="1">
    <citation type="submission" date="2021-02" db="EMBL/GenBank/DDBJ databases">
        <authorList>
            <person name="Dougan E. K."/>
            <person name="Rhodes N."/>
            <person name="Thang M."/>
            <person name="Chan C."/>
        </authorList>
    </citation>
    <scope>NUCLEOTIDE SEQUENCE</scope>
</reference>
<protein>
    <recommendedName>
        <fullName evidence="1">VDE lipocalin domain-containing protein</fullName>
    </recommendedName>
</protein>